<organism evidence="1">
    <name type="scientific">marine metagenome</name>
    <dbReference type="NCBI Taxonomy" id="408172"/>
    <lineage>
        <taxon>unclassified sequences</taxon>
        <taxon>metagenomes</taxon>
        <taxon>ecological metagenomes</taxon>
    </lineage>
</organism>
<gene>
    <name evidence="1" type="ORF">METZ01_LOCUS439126</name>
</gene>
<feature type="non-terminal residue" evidence="1">
    <location>
        <position position="24"/>
    </location>
</feature>
<reference evidence="1" key="1">
    <citation type="submission" date="2018-05" db="EMBL/GenBank/DDBJ databases">
        <authorList>
            <person name="Lanie J.A."/>
            <person name="Ng W.-L."/>
            <person name="Kazmierczak K.M."/>
            <person name="Andrzejewski T.M."/>
            <person name="Davidsen T.M."/>
            <person name="Wayne K.J."/>
            <person name="Tettelin H."/>
            <person name="Glass J.I."/>
            <person name="Rusch D."/>
            <person name="Podicherti R."/>
            <person name="Tsui H.-C.T."/>
            <person name="Winkler M.E."/>
        </authorList>
    </citation>
    <scope>NUCLEOTIDE SEQUENCE</scope>
</reference>
<name>A0A382YSM6_9ZZZZ</name>
<dbReference type="EMBL" id="UINC01178229">
    <property type="protein sequence ID" value="SVD86272.1"/>
    <property type="molecule type" value="Genomic_DNA"/>
</dbReference>
<sequence length="24" mass="2887">MSYEEATRKVKRLIYQTILIGVFK</sequence>
<accession>A0A382YSM6</accession>
<proteinExistence type="predicted"/>
<evidence type="ECO:0000313" key="1">
    <source>
        <dbReference type="EMBL" id="SVD86272.1"/>
    </source>
</evidence>
<dbReference type="AlphaFoldDB" id="A0A382YSM6"/>
<protein>
    <submittedName>
        <fullName evidence="1">Uncharacterized protein</fullName>
    </submittedName>
</protein>